<dbReference type="EC" id="6.3.5.4" evidence="4"/>
<dbReference type="EMBL" id="KF901008">
    <property type="protein sequence ID" value="AIF14715.1"/>
    <property type="molecule type" value="Genomic_DNA"/>
</dbReference>
<dbReference type="CDD" id="cd01991">
    <property type="entry name" value="Asn_synthase_B_C"/>
    <property type="match status" value="1"/>
</dbReference>
<dbReference type="Gene3D" id="3.40.50.620">
    <property type="entry name" value="HUPs"/>
    <property type="match status" value="1"/>
</dbReference>
<dbReference type="GO" id="GO:0006529">
    <property type="term" value="P:asparagine biosynthetic process"/>
    <property type="evidence" value="ECO:0007669"/>
    <property type="project" value="InterPro"/>
</dbReference>
<evidence type="ECO:0000259" key="3">
    <source>
        <dbReference type="Pfam" id="PF00733"/>
    </source>
</evidence>
<dbReference type="InterPro" id="IPR001962">
    <property type="entry name" value="Asn_synthase"/>
</dbReference>
<dbReference type="GO" id="GO:0005829">
    <property type="term" value="C:cytosol"/>
    <property type="evidence" value="ECO:0007669"/>
    <property type="project" value="TreeGrafter"/>
</dbReference>
<dbReference type="InterPro" id="IPR014729">
    <property type="entry name" value="Rossmann-like_a/b/a_fold"/>
</dbReference>
<dbReference type="SUPFAM" id="SSF52402">
    <property type="entry name" value="Adenine nucleotide alpha hydrolases-like"/>
    <property type="match status" value="1"/>
</dbReference>
<keyword evidence="1" id="KW-0547">Nucleotide-binding</keyword>
<feature type="domain" description="Asparagine synthetase" evidence="3">
    <location>
        <begin position="14"/>
        <end position="142"/>
    </location>
</feature>
<protein>
    <submittedName>
        <fullName evidence="4">Asparagine synthase (AsnB, ASNS)</fullName>
        <ecNumber evidence="4">6.3.5.4</ecNumber>
    </submittedName>
</protein>
<dbReference type="NCBIfam" id="NF011470">
    <property type="entry name" value="PRK14887.1"/>
    <property type="match status" value="1"/>
</dbReference>
<dbReference type="PANTHER" id="PTHR11772:SF2">
    <property type="entry name" value="ASPARAGINE SYNTHETASE [GLUTAMINE-HYDROLYZING]"/>
    <property type="match status" value="1"/>
</dbReference>
<dbReference type="InterPro" id="IPR050795">
    <property type="entry name" value="Asn_Synthetase"/>
</dbReference>
<dbReference type="PANTHER" id="PTHR11772">
    <property type="entry name" value="ASPARAGINE SYNTHETASE"/>
    <property type="match status" value="1"/>
</dbReference>
<proteinExistence type="predicted"/>
<gene>
    <name evidence="4" type="primary">ASNS</name>
    <name evidence="4" type="synonym">asnB</name>
</gene>
<reference evidence="4" key="1">
    <citation type="journal article" date="2014" name="Genome Biol. Evol.">
        <title>Pangenome evidence for extensive interdomain horizontal transfer affecting lineage core and shell genes in uncultured planktonic thaumarchaeota and euryarchaeota.</title>
        <authorList>
            <person name="Deschamps P."/>
            <person name="Zivanovic Y."/>
            <person name="Moreira D."/>
            <person name="Rodriguez-Valera F."/>
            <person name="Lopez-Garcia P."/>
        </authorList>
    </citation>
    <scope>NUCLEOTIDE SEQUENCE</scope>
</reference>
<name>A0A075HHL1_9EURY</name>
<dbReference type="Pfam" id="PF00733">
    <property type="entry name" value="Asn_synthase"/>
    <property type="match status" value="2"/>
</dbReference>
<evidence type="ECO:0000256" key="2">
    <source>
        <dbReference type="ARBA" id="ARBA00022840"/>
    </source>
</evidence>
<organism evidence="4">
    <name type="scientific">uncultured marine group II/III euryarchaeote KM3_67_G08</name>
    <dbReference type="NCBI Taxonomy" id="1456485"/>
    <lineage>
        <taxon>Archaea</taxon>
        <taxon>Methanobacteriati</taxon>
        <taxon>Methanobacteriota</taxon>
        <taxon>environmental samples</taxon>
    </lineage>
</organism>
<keyword evidence="2" id="KW-0067">ATP-binding</keyword>
<evidence type="ECO:0000256" key="1">
    <source>
        <dbReference type="ARBA" id="ARBA00022741"/>
    </source>
</evidence>
<sequence>MRDSRLAKLCDSIELSVKDCCKDRISVSFSGGIDSTLIAFLAQKHCDVELIAVGIPDAHDLKAARSASELIDMELKVIEVEPKDMITEGMEMQKCLNLSSMEVEFMLPFWIAAKNSDNSILMCGQGADELFGGYARFRAEDAEYNLEKEVSDLLNRLPDRENKIAKEFGLELACPYLAKSVIKAAGEYSPKERIGKVGKEPLRKAALEMGLPEEIAQRKKKAAQYGSGSQRAIKSLMKHRIELEFEFETADIANSVIVATEPENKGWVETNVQGNILYAVIKAPNLGSLRETTEDFMACVSVAEKVSK</sequence>
<dbReference type="GO" id="GO:0005524">
    <property type="term" value="F:ATP binding"/>
    <property type="evidence" value="ECO:0007669"/>
    <property type="project" value="UniProtKB-KW"/>
</dbReference>
<feature type="domain" description="Asparagine synthetase" evidence="3">
    <location>
        <begin position="149"/>
        <end position="241"/>
    </location>
</feature>
<accession>A0A075HHL1</accession>
<evidence type="ECO:0000313" key="4">
    <source>
        <dbReference type="EMBL" id="AIF14715.1"/>
    </source>
</evidence>
<dbReference type="GO" id="GO:0004066">
    <property type="term" value="F:asparagine synthase (glutamine-hydrolyzing) activity"/>
    <property type="evidence" value="ECO:0007669"/>
    <property type="project" value="UniProtKB-EC"/>
</dbReference>
<keyword evidence="4" id="KW-0436">Ligase</keyword>
<dbReference type="AlphaFoldDB" id="A0A075HHL1"/>